<dbReference type="AlphaFoldDB" id="A0A1H7JKE7"/>
<gene>
    <name evidence="3" type="ORF">SAMN05421740_102590</name>
</gene>
<feature type="transmembrane region" description="Helical" evidence="1">
    <location>
        <begin position="37"/>
        <end position="61"/>
    </location>
</feature>
<accession>A0A1H7JKE7</accession>
<dbReference type="InterPro" id="IPR039447">
    <property type="entry name" value="UreH-like_TM_dom"/>
</dbReference>
<keyword evidence="4" id="KW-1185">Reference proteome</keyword>
<feature type="transmembrane region" description="Helical" evidence="1">
    <location>
        <begin position="152"/>
        <end position="173"/>
    </location>
</feature>
<feature type="transmembrane region" description="Helical" evidence="1">
    <location>
        <begin position="6"/>
        <end position="25"/>
    </location>
</feature>
<feature type="domain" description="Urease accessory protein UreH-like transmembrane" evidence="2">
    <location>
        <begin position="4"/>
        <end position="201"/>
    </location>
</feature>
<keyword evidence="1" id="KW-0812">Transmembrane</keyword>
<protein>
    <recommendedName>
        <fullName evidence="2">Urease accessory protein UreH-like transmembrane domain-containing protein</fullName>
    </recommendedName>
</protein>
<feature type="transmembrane region" description="Helical" evidence="1">
    <location>
        <begin position="185"/>
        <end position="204"/>
    </location>
</feature>
<feature type="transmembrane region" description="Helical" evidence="1">
    <location>
        <begin position="123"/>
        <end position="146"/>
    </location>
</feature>
<sequence length="227" mass="24700">MVFAFFMGVFGSLHCVAMCGPLVLALPSGHQSRWMTLVNAVVYQVGRVAVYGMLGLLAGFIGNAVETKGWQQGISVVTGLLLMSVGLLSIWRRRFRGVVRAQQIWVKPVAKWIGYWLYRPGGYFMVGALNGLLPCGMVYMALVAALSADSAYGGGLFMLLFGLGTWPAMLLVSAMGNVAKRYIRFNLAFWLPVICLLMGGWFLLRGASLDIPYLSPAIYPTGAVNCK</sequence>
<evidence type="ECO:0000313" key="4">
    <source>
        <dbReference type="Proteomes" id="UP000198916"/>
    </source>
</evidence>
<dbReference type="STRING" id="332977.SAMN05421740_102590"/>
<evidence type="ECO:0000313" key="3">
    <source>
        <dbReference type="EMBL" id="SEK75041.1"/>
    </source>
</evidence>
<evidence type="ECO:0000256" key="1">
    <source>
        <dbReference type="SAM" id="Phobius"/>
    </source>
</evidence>
<keyword evidence="1" id="KW-1133">Transmembrane helix</keyword>
<dbReference type="EMBL" id="FNZR01000002">
    <property type="protein sequence ID" value="SEK75041.1"/>
    <property type="molecule type" value="Genomic_DNA"/>
</dbReference>
<organism evidence="3 4">
    <name type="scientific">Parapedobacter koreensis</name>
    <dbReference type="NCBI Taxonomy" id="332977"/>
    <lineage>
        <taxon>Bacteria</taxon>
        <taxon>Pseudomonadati</taxon>
        <taxon>Bacteroidota</taxon>
        <taxon>Sphingobacteriia</taxon>
        <taxon>Sphingobacteriales</taxon>
        <taxon>Sphingobacteriaceae</taxon>
        <taxon>Parapedobacter</taxon>
    </lineage>
</organism>
<dbReference type="Proteomes" id="UP000198916">
    <property type="component" value="Unassembled WGS sequence"/>
</dbReference>
<proteinExistence type="predicted"/>
<name>A0A1H7JKE7_9SPHI</name>
<dbReference type="PANTHER" id="PTHR42208">
    <property type="entry name" value="HEAVY METAL TRANSPORTER-RELATED"/>
    <property type="match status" value="1"/>
</dbReference>
<evidence type="ECO:0000259" key="2">
    <source>
        <dbReference type="Pfam" id="PF13386"/>
    </source>
</evidence>
<keyword evidence="1" id="KW-0472">Membrane</keyword>
<dbReference type="PANTHER" id="PTHR42208:SF1">
    <property type="entry name" value="HEAVY METAL TRANSPORTER"/>
    <property type="match status" value="1"/>
</dbReference>
<feature type="transmembrane region" description="Helical" evidence="1">
    <location>
        <begin position="73"/>
        <end position="91"/>
    </location>
</feature>
<reference evidence="4" key="1">
    <citation type="submission" date="2016-10" db="EMBL/GenBank/DDBJ databases">
        <authorList>
            <person name="Varghese N."/>
            <person name="Submissions S."/>
        </authorList>
    </citation>
    <scope>NUCLEOTIDE SEQUENCE [LARGE SCALE GENOMIC DNA]</scope>
    <source>
        <strain evidence="4">Jip14</strain>
    </source>
</reference>
<dbReference type="Pfam" id="PF13386">
    <property type="entry name" value="DsbD_2"/>
    <property type="match status" value="1"/>
</dbReference>